<reference evidence="2" key="1">
    <citation type="journal article" date="2020" name="Stud. Mycol.">
        <title>101 Dothideomycetes genomes: a test case for predicting lifestyles and emergence of pathogens.</title>
        <authorList>
            <person name="Haridas S."/>
            <person name="Albert R."/>
            <person name="Binder M."/>
            <person name="Bloem J."/>
            <person name="Labutti K."/>
            <person name="Salamov A."/>
            <person name="Andreopoulos B."/>
            <person name="Baker S."/>
            <person name="Barry K."/>
            <person name="Bills G."/>
            <person name="Bluhm B."/>
            <person name="Cannon C."/>
            <person name="Castanera R."/>
            <person name="Culley D."/>
            <person name="Daum C."/>
            <person name="Ezra D."/>
            <person name="Gonzalez J."/>
            <person name="Henrissat B."/>
            <person name="Kuo A."/>
            <person name="Liang C."/>
            <person name="Lipzen A."/>
            <person name="Lutzoni F."/>
            <person name="Magnuson J."/>
            <person name="Mondo S."/>
            <person name="Nolan M."/>
            <person name="Ohm R."/>
            <person name="Pangilinan J."/>
            <person name="Park H.-J."/>
            <person name="Ramirez L."/>
            <person name="Alfaro M."/>
            <person name="Sun H."/>
            <person name="Tritt A."/>
            <person name="Yoshinaga Y."/>
            <person name="Zwiers L.-H."/>
            <person name="Turgeon B."/>
            <person name="Goodwin S."/>
            <person name="Spatafora J."/>
            <person name="Crous P."/>
            <person name="Grigoriev I."/>
        </authorList>
    </citation>
    <scope>NUCLEOTIDE SEQUENCE</scope>
    <source>
        <strain evidence="2">CBS 119687</strain>
    </source>
</reference>
<dbReference type="AlphaFoldDB" id="A0A6A6AR83"/>
<dbReference type="RefSeq" id="XP_033528110.1">
    <property type="nucleotide sequence ID" value="XM_033669983.1"/>
</dbReference>
<evidence type="ECO:0000256" key="1">
    <source>
        <dbReference type="SAM" id="MobiDB-lite"/>
    </source>
</evidence>
<accession>A0A6A6AR83</accession>
<dbReference type="EMBL" id="ML977498">
    <property type="protein sequence ID" value="KAF2133723.1"/>
    <property type="molecule type" value="Genomic_DNA"/>
</dbReference>
<evidence type="ECO:0000313" key="3">
    <source>
        <dbReference type="Proteomes" id="UP000799771"/>
    </source>
</evidence>
<feature type="region of interest" description="Disordered" evidence="1">
    <location>
        <begin position="223"/>
        <end position="247"/>
    </location>
</feature>
<name>A0A6A6AR83_9PLEO</name>
<keyword evidence="3" id="KW-1185">Reference proteome</keyword>
<dbReference type="OrthoDB" id="3777003at2759"/>
<protein>
    <submittedName>
        <fullName evidence="2">Uncharacterized protein</fullName>
    </submittedName>
</protein>
<organism evidence="2 3">
    <name type="scientific">Dothidotthia symphoricarpi CBS 119687</name>
    <dbReference type="NCBI Taxonomy" id="1392245"/>
    <lineage>
        <taxon>Eukaryota</taxon>
        <taxon>Fungi</taxon>
        <taxon>Dikarya</taxon>
        <taxon>Ascomycota</taxon>
        <taxon>Pezizomycotina</taxon>
        <taxon>Dothideomycetes</taxon>
        <taxon>Pleosporomycetidae</taxon>
        <taxon>Pleosporales</taxon>
        <taxon>Dothidotthiaceae</taxon>
        <taxon>Dothidotthia</taxon>
    </lineage>
</organism>
<gene>
    <name evidence="2" type="ORF">P153DRAFT_380911</name>
</gene>
<feature type="compositionally biased region" description="Low complexity" evidence="1">
    <location>
        <begin position="80"/>
        <end position="106"/>
    </location>
</feature>
<sequence>MIFGGLEIVAGGYLVHRHYRKKDEKKKFQEEVQARRHSTFPGANPYCAPQAQQLPQPYQLPIIPQQKYACYGVAAPRPQPQTQPQYQAQPQVQPQFQPRPQPTHTQSFTIPRRPVPQQKPPIFIIQPPLRRTDSFATISRMPIADGSRPHDVSAEHIPVLPTRPYAAGLSPVSQSPYGNVGFSVSTPALGATPTSPSATYVIGAGHDSEGRYTVDDNWETYEHGHRYAETDASTELGERDPPPPYAP</sequence>
<dbReference type="Proteomes" id="UP000799771">
    <property type="component" value="Unassembled WGS sequence"/>
</dbReference>
<dbReference type="GeneID" id="54410415"/>
<feature type="region of interest" description="Disordered" evidence="1">
    <location>
        <begin position="75"/>
        <end position="120"/>
    </location>
</feature>
<evidence type="ECO:0000313" key="2">
    <source>
        <dbReference type="EMBL" id="KAF2133723.1"/>
    </source>
</evidence>
<proteinExistence type="predicted"/>